<protein>
    <submittedName>
        <fullName evidence="5">Solute-binding protein</fullName>
    </submittedName>
</protein>
<reference evidence="5 6" key="1">
    <citation type="submission" date="2020-02" db="EMBL/GenBank/DDBJ databases">
        <title>Whole-genome analyses of novel actinobacteria.</title>
        <authorList>
            <person name="Sahin N."/>
            <person name="Tokatli A."/>
        </authorList>
    </citation>
    <scope>NUCLEOTIDE SEQUENCE [LARGE SCALE GENOMIC DNA]</scope>
    <source>
        <strain evidence="5 6">YC504</strain>
    </source>
</reference>
<keyword evidence="1" id="KW-0732">Signal</keyword>
<dbReference type="AlphaFoldDB" id="A0A6G4XM64"/>
<dbReference type="InterPro" id="IPR024370">
    <property type="entry name" value="PBP_domain"/>
</dbReference>
<evidence type="ECO:0000313" key="6">
    <source>
        <dbReference type="Proteomes" id="UP000481109"/>
    </source>
</evidence>
<proteinExistence type="predicted"/>
<feature type="transmembrane region" description="Helical" evidence="3">
    <location>
        <begin position="6"/>
        <end position="28"/>
    </location>
</feature>
<dbReference type="EMBL" id="JAAKZW010000076">
    <property type="protein sequence ID" value="NGO77794.1"/>
    <property type="molecule type" value="Genomic_DNA"/>
</dbReference>
<feature type="transmembrane region" description="Helical" evidence="3">
    <location>
        <begin position="201"/>
        <end position="219"/>
    </location>
</feature>
<evidence type="ECO:0000313" key="5">
    <source>
        <dbReference type="EMBL" id="NGO77794.1"/>
    </source>
</evidence>
<keyword evidence="3" id="KW-0812">Transmembrane</keyword>
<accession>A0A6G4XM64</accession>
<gene>
    <name evidence="5" type="ORF">G6045_19335</name>
</gene>
<feature type="domain" description="PBP" evidence="4">
    <location>
        <begin position="229"/>
        <end position="476"/>
    </location>
</feature>
<evidence type="ECO:0000256" key="3">
    <source>
        <dbReference type="SAM" id="Phobius"/>
    </source>
</evidence>
<keyword evidence="6" id="KW-1185">Reference proteome</keyword>
<feature type="region of interest" description="Disordered" evidence="2">
    <location>
        <begin position="278"/>
        <end position="298"/>
    </location>
</feature>
<dbReference type="PANTHER" id="PTHR30570">
    <property type="entry name" value="PERIPLASMIC PHOSPHATE BINDING COMPONENT OF PHOSPHATE ABC TRANSPORTER"/>
    <property type="match status" value="1"/>
</dbReference>
<organism evidence="5 6">
    <name type="scientific">Streptomyces mesophilus</name>
    <dbReference type="NCBI Taxonomy" id="1775132"/>
    <lineage>
        <taxon>Bacteria</taxon>
        <taxon>Bacillati</taxon>
        <taxon>Actinomycetota</taxon>
        <taxon>Actinomycetes</taxon>
        <taxon>Kitasatosporales</taxon>
        <taxon>Streptomycetaceae</taxon>
        <taxon>Streptomyces</taxon>
    </lineage>
</organism>
<name>A0A6G4XM64_9ACTN</name>
<dbReference type="PANTHER" id="PTHR30570:SF1">
    <property type="entry name" value="PHOSPHATE-BINDING PROTEIN PSTS"/>
    <property type="match status" value="1"/>
</dbReference>
<evidence type="ECO:0000256" key="1">
    <source>
        <dbReference type="ARBA" id="ARBA00022729"/>
    </source>
</evidence>
<dbReference type="Proteomes" id="UP000481109">
    <property type="component" value="Unassembled WGS sequence"/>
</dbReference>
<dbReference type="InterPro" id="IPR050811">
    <property type="entry name" value="Phosphate_ABC_transporter"/>
</dbReference>
<comment type="caution">
    <text evidence="5">The sequence shown here is derived from an EMBL/GenBank/DDBJ whole genome shotgun (WGS) entry which is preliminary data.</text>
</comment>
<dbReference type="Pfam" id="PF12849">
    <property type="entry name" value="PBP_like_2"/>
    <property type="match status" value="1"/>
</dbReference>
<dbReference type="Gene3D" id="3.40.190.10">
    <property type="entry name" value="Periplasmic binding protein-like II"/>
    <property type="match status" value="2"/>
</dbReference>
<keyword evidence="3" id="KW-0472">Membrane</keyword>
<keyword evidence="3" id="KW-1133">Transmembrane helix</keyword>
<sequence length="503" mass="54243">MEWLSTENVIAVGTAVLGVLASAGVLWYERRVPRRKRIGYRVQLDTPIGNNSAAGQANVRLGLFNETRGMADATLVLLRFENDGSQAIGREDYDSAELHGLIAEFEGRTVRGIAVTLPPRTEHMMGHFSAATGLRHDGNRLYIPRVPLNKGKHFKLLILLGGGATDSPVRIIGDLVDGDVVETRSTTLDDTPPLFSRPARVLTVLLTACVITLSTLVMVRGETPPPIGCEKGSLKVVGSTAFEPVAEELAAKYEQDCPGSQITVDARGSAAGIRELKEAGESQQTGSPALVTLSDGPKSAEDEQLTENRVAVSAFALVVNDKVGVRNLSLRDVRRLYTGEIRTWSELGGADLPVILASRNSNSGTRGVFQRRILHGFEPAESSADCHEKSDRRARVFRCELDSTDQVLATVADIPGAIGYSELRTGTPTKGVRHLTLAGHRPAIDGAYPFREIEYAHTYGRPPADSLASSFLNYAMRGSGQDVVRTHGHLPCYTPEGLKICGS</sequence>
<evidence type="ECO:0000256" key="2">
    <source>
        <dbReference type="SAM" id="MobiDB-lite"/>
    </source>
</evidence>
<dbReference type="SUPFAM" id="SSF53850">
    <property type="entry name" value="Periplasmic binding protein-like II"/>
    <property type="match status" value="1"/>
</dbReference>
<dbReference type="RefSeq" id="WP_165333251.1">
    <property type="nucleotide sequence ID" value="NZ_JAAKZW010000076.1"/>
</dbReference>
<evidence type="ECO:0000259" key="4">
    <source>
        <dbReference type="Pfam" id="PF12849"/>
    </source>
</evidence>